<dbReference type="SUPFAM" id="SSF49329">
    <property type="entry name" value="Cu,Zn superoxide dismutase-like"/>
    <property type="match status" value="1"/>
</dbReference>
<gene>
    <name evidence="11" type="primary">SOD</name>
</gene>
<dbReference type="InterPro" id="IPR024134">
    <property type="entry name" value="SOD_Cu/Zn_/chaperone"/>
</dbReference>
<reference evidence="11" key="1">
    <citation type="journal article" date="2008" name="BMC Genomics">
        <title>The midgut transcriptome of Lutzomyia longipalpis: comparative analysis of cDNA libraries from sugar-fed, blood-fed, post-digested and Leishmania infantum chagasi-infected sand flies.</title>
        <authorList>
            <person name="Jochim R.C."/>
            <person name="Teixeira C.R."/>
            <person name="Laughinghouse A."/>
            <person name="Mu J."/>
            <person name="Oliveira F."/>
            <person name="Gomes R.B."/>
            <person name="Elnaiem D.E."/>
            <person name="Valenzuela J.G."/>
        </authorList>
    </citation>
    <scope>NUCLEOTIDE SEQUENCE</scope>
    <source>
        <tissue evidence="11">Midgut</tissue>
    </source>
</reference>
<keyword evidence="6 8" id="KW-0186">Copper</keyword>
<protein>
    <recommendedName>
        <fullName evidence="8">Superoxide dismutase [Cu-Zn]</fullName>
        <ecNumber evidence="8">1.15.1.1</ecNumber>
    </recommendedName>
</protein>
<dbReference type="EC" id="1.15.1.1" evidence="8"/>
<comment type="cofactor">
    <cofactor evidence="8">
        <name>Zn(2+)</name>
        <dbReference type="ChEBI" id="CHEBI:29105"/>
    </cofactor>
    <text evidence="8">Binds 1 zinc ion per subunit.</text>
</comment>
<evidence type="ECO:0000313" key="11">
    <source>
        <dbReference type="EMBL" id="ABV60343.1"/>
    </source>
</evidence>
<dbReference type="Pfam" id="PF00080">
    <property type="entry name" value="Sod_Cu"/>
    <property type="match status" value="1"/>
</dbReference>
<dbReference type="VEuPathDB" id="VectorBase:LLONM1_001977"/>
<name>A8CWF4_LUTLO</name>
<dbReference type="VEuPathDB" id="VectorBase:LLOJ010547"/>
<dbReference type="CDD" id="cd00305">
    <property type="entry name" value="Cu-Zn_Superoxide_Dismutase"/>
    <property type="match status" value="1"/>
</dbReference>
<evidence type="ECO:0000256" key="4">
    <source>
        <dbReference type="ARBA" id="ARBA00022862"/>
    </source>
</evidence>
<evidence type="ECO:0000256" key="7">
    <source>
        <dbReference type="ARBA" id="ARBA00049204"/>
    </source>
</evidence>
<dbReference type="PROSITE" id="PS00332">
    <property type="entry name" value="SOD_CU_ZN_2"/>
    <property type="match status" value="1"/>
</dbReference>
<dbReference type="AlphaFoldDB" id="A8CWF4"/>
<evidence type="ECO:0000256" key="9">
    <source>
        <dbReference type="SAM" id="SignalP"/>
    </source>
</evidence>
<keyword evidence="2 8" id="KW-0479">Metal-binding</keyword>
<keyword evidence="9" id="KW-0732">Signal</keyword>
<evidence type="ECO:0000256" key="1">
    <source>
        <dbReference type="ARBA" id="ARBA00010457"/>
    </source>
</evidence>
<dbReference type="PROSITE" id="PS00087">
    <property type="entry name" value="SOD_CU_ZN_1"/>
    <property type="match status" value="1"/>
</dbReference>
<dbReference type="EMBL" id="EU124625">
    <property type="protein sequence ID" value="ABV60343.1"/>
    <property type="molecule type" value="mRNA"/>
</dbReference>
<evidence type="ECO:0000256" key="5">
    <source>
        <dbReference type="ARBA" id="ARBA00023002"/>
    </source>
</evidence>
<dbReference type="PANTHER" id="PTHR10003">
    <property type="entry name" value="SUPEROXIDE DISMUTASE CU-ZN -RELATED"/>
    <property type="match status" value="1"/>
</dbReference>
<feature type="signal peptide" evidence="9">
    <location>
        <begin position="1"/>
        <end position="17"/>
    </location>
</feature>
<dbReference type="Gene3D" id="2.60.40.200">
    <property type="entry name" value="Superoxide dismutase, copper/zinc binding domain"/>
    <property type="match status" value="1"/>
</dbReference>
<comment type="function">
    <text evidence="8">Destroys radicals which are normally produced within the cells and which are toxic to biological systems.</text>
</comment>
<dbReference type="PRINTS" id="PR00068">
    <property type="entry name" value="CUZNDISMTASE"/>
</dbReference>
<evidence type="ECO:0000256" key="8">
    <source>
        <dbReference type="RuleBase" id="RU000393"/>
    </source>
</evidence>
<dbReference type="GO" id="GO:0005507">
    <property type="term" value="F:copper ion binding"/>
    <property type="evidence" value="ECO:0007669"/>
    <property type="project" value="InterPro"/>
</dbReference>
<sequence length="205" mass="21559">MMKYAGAILIFGALVAAVPENKPLKAIAVLSQSDTVRGNITFSQPSCTEPTFVEITIEGVPPGPHGFHIHERGDLSGGCGSTGSHFNPDKLHHGAPQDEIRHRGDLGNVVADQNGIVHTSYSDSVISLNGFNSIIGRAVVLHESEDDLGRDTNADSRKTGNAGGRIACGVIGVASHEEEIWPCSGGGILKSFSFVILFASLIFSV</sequence>
<dbReference type="InterPro" id="IPR018152">
    <property type="entry name" value="SOD_Cu/Zn_BS"/>
</dbReference>
<evidence type="ECO:0000259" key="10">
    <source>
        <dbReference type="Pfam" id="PF00080"/>
    </source>
</evidence>
<dbReference type="InterPro" id="IPR036423">
    <property type="entry name" value="SOD-like_Cu/Zn_dom_sf"/>
</dbReference>
<accession>A8CWF4</accession>
<comment type="similarity">
    <text evidence="1 8">Belongs to the Cu-Zn superoxide dismutase family.</text>
</comment>
<feature type="chain" id="PRO_5002719760" description="Superoxide dismutase [Cu-Zn]" evidence="9">
    <location>
        <begin position="18"/>
        <end position="205"/>
    </location>
</feature>
<evidence type="ECO:0000256" key="6">
    <source>
        <dbReference type="ARBA" id="ARBA00023008"/>
    </source>
</evidence>
<proteinExistence type="evidence at transcript level"/>
<feature type="domain" description="Superoxide dismutase copper/zinc binding" evidence="10">
    <location>
        <begin position="36"/>
        <end position="171"/>
    </location>
</feature>
<evidence type="ECO:0000256" key="3">
    <source>
        <dbReference type="ARBA" id="ARBA00022833"/>
    </source>
</evidence>
<keyword evidence="5 8" id="KW-0560">Oxidoreductase</keyword>
<dbReference type="InterPro" id="IPR001424">
    <property type="entry name" value="SOD_Cu_Zn_dom"/>
</dbReference>
<comment type="cofactor">
    <cofactor evidence="8">
        <name>Cu cation</name>
        <dbReference type="ChEBI" id="CHEBI:23378"/>
    </cofactor>
    <text evidence="8">Binds 1 copper ion per subunit.</text>
</comment>
<keyword evidence="3 8" id="KW-0862">Zinc</keyword>
<keyword evidence="4" id="KW-0049">Antioxidant</keyword>
<dbReference type="FunFam" id="2.60.40.200:FF:000001">
    <property type="entry name" value="Superoxide dismutase [Cu-Zn]"/>
    <property type="match status" value="1"/>
</dbReference>
<evidence type="ECO:0000256" key="2">
    <source>
        <dbReference type="ARBA" id="ARBA00022723"/>
    </source>
</evidence>
<comment type="catalytic activity">
    <reaction evidence="7 8">
        <text>2 superoxide + 2 H(+) = H2O2 + O2</text>
        <dbReference type="Rhea" id="RHEA:20696"/>
        <dbReference type="ChEBI" id="CHEBI:15378"/>
        <dbReference type="ChEBI" id="CHEBI:15379"/>
        <dbReference type="ChEBI" id="CHEBI:16240"/>
        <dbReference type="ChEBI" id="CHEBI:18421"/>
        <dbReference type="EC" id="1.15.1.1"/>
    </reaction>
</comment>
<organism evidence="11">
    <name type="scientific">Lutzomyia longipalpis</name>
    <name type="common">Sand fly</name>
    <dbReference type="NCBI Taxonomy" id="7200"/>
    <lineage>
        <taxon>Eukaryota</taxon>
        <taxon>Metazoa</taxon>
        <taxon>Ecdysozoa</taxon>
        <taxon>Arthropoda</taxon>
        <taxon>Hexapoda</taxon>
        <taxon>Insecta</taxon>
        <taxon>Pterygota</taxon>
        <taxon>Neoptera</taxon>
        <taxon>Endopterygota</taxon>
        <taxon>Diptera</taxon>
        <taxon>Nematocera</taxon>
        <taxon>Psychodoidea</taxon>
        <taxon>Psychodidae</taxon>
        <taxon>Lutzomyia</taxon>
        <taxon>Lutzomyia</taxon>
    </lineage>
</organism>
<dbReference type="GO" id="GO:0004784">
    <property type="term" value="F:superoxide dismutase activity"/>
    <property type="evidence" value="ECO:0007669"/>
    <property type="project" value="UniProtKB-EC"/>
</dbReference>